<protein>
    <submittedName>
        <fullName evidence="3">Uncharacterized protein</fullName>
    </submittedName>
</protein>
<dbReference type="SUPFAM" id="SSF53335">
    <property type="entry name" value="S-adenosyl-L-methionine-dependent methyltransferases"/>
    <property type="match status" value="1"/>
</dbReference>
<evidence type="ECO:0000256" key="1">
    <source>
        <dbReference type="SAM" id="MobiDB-lite"/>
    </source>
</evidence>
<keyword evidence="2" id="KW-1133">Transmembrane helix</keyword>
<dbReference type="Gene3D" id="3.40.50.150">
    <property type="entry name" value="Vaccinia Virus protein VP39"/>
    <property type="match status" value="1"/>
</dbReference>
<proteinExistence type="predicted"/>
<feature type="compositionally biased region" description="Pro residues" evidence="1">
    <location>
        <begin position="76"/>
        <end position="86"/>
    </location>
</feature>
<evidence type="ECO:0000313" key="3">
    <source>
        <dbReference type="EMBL" id="KAJ9640546.1"/>
    </source>
</evidence>
<dbReference type="InterPro" id="IPR050508">
    <property type="entry name" value="Methyltransf_Superfamily"/>
</dbReference>
<feature type="region of interest" description="Disordered" evidence="1">
    <location>
        <begin position="331"/>
        <end position="373"/>
    </location>
</feature>
<keyword evidence="4" id="KW-1185">Reference proteome</keyword>
<evidence type="ECO:0000313" key="4">
    <source>
        <dbReference type="Proteomes" id="UP001172681"/>
    </source>
</evidence>
<gene>
    <name evidence="3" type="ORF">H2204_003174</name>
</gene>
<dbReference type="EMBL" id="JAPDRN010000014">
    <property type="protein sequence ID" value="KAJ9640546.1"/>
    <property type="molecule type" value="Genomic_DNA"/>
</dbReference>
<keyword evidence="2" id="KW-0472">Membrane</keyword>
<feature type="region of interest" description="Disordered" evidence="1">
    <location>
        <begin position="70"/>
        <end position="124"/>
    </location>
</feature>
<feature type="compositionally biased region" description="Basic and acidic residues" evidence="1">
    <location>
        <begin position="347"/>
        <end position="373"/>
    </location>
</feature>
<keyword evidence="2" id="KW-0812">Transmembrane</keyword>
<dbReference type="Pfam" id="PF13489">
    <property type="entry name" value="Methyltransf_23"/>
    <property type="match status" value="1"/>
</dbReference>
<organism evidence="3 4">
    <name type="scientific">Knufia peltigerae</name>
    <dbReference type="NCBI Taxonomy" id="1002370"/>
    <lineage>
        <taxon>Eukaryota</taxon>
        <taxon>Fungi</taxon>
        <taxon>Dikarya</taxon>
        <taxon>Ascomycota</taxon>
        <taxon>Pezizomycotina</taxon>
        <taxon>Eurotiomycetes</taxon>
        <taxon>Chaetothyriomycetidae</taxon>
        <taxon>Chaetothyriales</taxon>
        <taxon>Trichomeriaceae</taxon>
        <taxon>Knufia</taxon>
    </lineage>
</organism>
<evidence type="ECO:0000256" key="2">
    <source>
        <dbReference type="SAM" id="Phobius"/>
    </source>
</evidence>
<feature type="transmembrane region" description="Helical" evidence="2">
    <location>
        <begin position="134"/>
        <end position="154"/>
    </location>
</feature>
<dbReference type="AlphaFoldDB" id="A0AA38Y9G4"/>
<sequence>MSELALTASSLGRSRIPHLALSLLSKRAVLKSRQKVSEIPTLSGSYYTRSTSTATTYGYRNGYTTRRYASSTTLPRAPPPPPPPPRTATDNTRPTRSHNVNNNNNNIPPSPPPPPPPSSRTRLASRRTGRSFNVYFYPVCGVGFVLSTYLMYMYTSYRRAVAESEMLDLAQNADVSSRWMDLSRNFDDEVDFSERFMLLGRRRRNLCRQAVGNVLEVSAGTGRNLEYYNLDPIRTPRTRRVKSLVFNDLSEIMVYQARKKFDSMQEHTENIAKFRGDVRFVVGDAAERRLIARPEGGFDTIVQTMGVCSMANPVAFLKRLGELVRQPGERSTGVDVKAMMEEEEERQEGQWQKRDHGADQETEKEKGKEPAETLSDRGGKILLLEHGRSYYGFVNRFLDNNAKLHAHRYGCWNNKDIDQVIRDSGLVVESKRRYHLGTTYEYVLRPNPRQKSTDKEVVSAMMNATTPRVDAEGVMGKSKSAWWKIW</sequence>
<feature type="compositionally biased region" description="Low complexity" evidence="1">
    <location>
        <begin position="87"/>
        <end position="107"/>
    </location>
</feature>
<accession>A0AA38Y9G4</accession>
<feature type="compositionally biased region" description="Pro residues" evidence="1">
    <location>
        <begin position="108"/>
        <end position="118"/>
    </location>
</feature>
<reference evidence="3" key="1">
    <citation type="submission" date="2022-10" db="EMBL/GenBank/DDBJ databases">
        <title>Culturing micro-colonial fungi from biological soil crusts in the Mojave desert and describing Neophaeococcomyces mojavensis, and introducing the new genera and species Taxawa tesnikishii.</title>
        <authorList>
            <person name="Kurbessoian T."/>
            <person name="Stajich J.E."/>
        </authorList>
    </citation>
    <scope>NUCLEOTIDE SEQUENCE</scope>
    <source>
        <strain evidence="3">TK_35</strain>
    </source>
</reference>
<dbReference type="InterPro" id="IPR029063">
    <property type="entry name" value="SAM-dependent_MTases_sf"/>
</dbReference>
<dbReference type="PANTHER" id="PTHR42912:SF83">
    <property type="entry name" value="METHYLTRANSFERASE TYPE 11 DOMAIN-CONTAINING PROTEIN"/>
    <property type="match status" value="1"/>
</dbReference>
<dbReference type="Proteomes" id="UP001172681">
    <property type="component" value="Unassembled WGS sequence"/>
</dbReference>
<comment type="caution">
    <text evidence="3">The sequence shown here is derived from an EMBL/GenBank/DDBJ whole genome shotgun (WGS) entry which is preliminary data.</text>
</comment>
<name>A0AA38Y9G4_9EURO</name>
<dbReference type="PANTHER" id="PTHR42912">
    <property type="entry name" value="METHYLTRANSFERASE"/>
    <property type="match status" value="1"/>
</dbReference>
<dbReference type="GO" id="GO:0008168">
    <property type="term" value="F:methyltransferase activity"/>
    <property type="evidence" value="ECO:0007669"/>
    <property type="project" value="TreeGrafter"/>
</dbReference>
<dbReference type="CDD" id="cd02440">
    <property type="entry name" value="AdoMet_MTases"/>
    <property type="match status" value="1"/>
</dbReference>